<evidence type="ECO:0000313" key="3">
    <source>
        <dbReference type="Proteomes" id="UP000559027"/>
    </source>
</evidence>
<dbReference type="PANTHER" id="PTHR43735:SF2">
    <property type="entry name" value="FE-REGULATED PROTEIN 8"/>
    <property type="match status" value="1"/>
</dbReference>
<accession>A0A8H5FVE3</accession>
<dbReference type="GO" id="GO:0005737">
    <property type="term" value="C:cytoplasm"/>
    <property type="evidence" value="ECO:0007669"/>
    <property type="project" value="TreeGrafter"/>
</dbReference>
<dbReference type="OrthoDB" id="202203at2759"/>
<dbReference type="GO" id="GO:0004174">
    <property type="term" value="F:electron-transferring-flavoprotein dehydrogenase activity"/>
    <property type="evidence" value="ECO:0007669"/>
    <property type="project" value="TreeGrafter"/>
</dbReference>
<protein>
    <recommendedName>
        <fullName evidence="1">FAD/NAD(P)-binding domain-containing protein</fullName>
    </recommendedName>
</protein>
<dbReference type="EMBL" id="JAACJO010000015">
    <property type="protein sequence ID" value="KAF5350142.1"/>
    <property type="molecule type" value="Genomic_DNA"/>
</dbReference>
<comment type="caution">
    <text evidence="2">The sequence shown here is derived from an EMBL/GenBank/DDBJ whole genome shotgun (WGS) entry which is preliminary data.</text>
</comment>
<dbReference type="SUPFAM" id="SSF51905">
    <property type="entry name" value="FAD/NAD(P)-binding domain"/>
    <property type="match status" value="1"/>
</dbReference>
<proteinExistence type="predicted"/>
<dbReference type="PRINTS" id="PR00368">
    <property type="entry name" value="FADPNR"/>
</dbReference>
<keyword evidence="3" id="KW-1185">Reference proteome</keyword>
<evidence type="ECO:0000313" key="2">
    <source>
        <dbReference type="EMBL" id="KAF5350142.1"/>
    </source>
</evidence>
<dbReference type="AlphaFoldDB" id="A0A8H5FVE3"/>
<name>A0A8H5FVE3_9AGAR</name>
<dbReference type="PRINTS" id="PR00411">
    <property type="entry name" value="PNDRDTASEI"/>
</dbReference>
<gene>
    <name evidence="2" type="ORF">D9756_009253</name>
</gene>
<dbReference type="Gene3D" id="3.50.50.60">
    <property type="entry name" value="FAD/NAD(P)-binding domain"/>
    <property type="match status" value="1"/>
</dbReference>
<dbReference type="Gene3D" id="3.50.50.100">
    <property type="match status" value="2"/>
</dbReference>
<organism evidence="2 3">
    <name type="scientific">Leucocoprinus leucothites</name>
    <dbReference type="NCBI Taxonomy" id="201217"/>
    <lineage>
        <taxon>Eukaryota</taxon>
        <taxon>Fungi</taxon>
        <taxon>Dikarya</taxon>
        <taxon>Basidiomycota</taxon>
        <taxon>Agaricomycotina</taxon>
        <taxon>Agaricomycetes</taxon>
        <taxon>Agaricomycetidae</taxon>
        <taxon>Agaricales</taxon>
        <taxon>Agaricineae</taxon>
        <taxon>Agaricaceae</taxon>
        <taxon>Leucocoprinus</taxon>
    </lineage>
</organism>
<reference evidence="2 3" key="1">
    <citation type="journal article" date="2020" name="ISME J.">
        <title>Uncovering the hidden diversity of litter-decomposition mechanisms in mushroom-forming fungi.</title>
        <authorList>
            <person name="Floudas D."/>
            <person name="Bentzer J."/>
            <person name="Ahren D."/>
            <person name="Johansson T."/>
            <person name="Persson P."/>
            <person name="Tunlid A."/>
        </authorList>
    </citation>
    <scope>NUCLEOTIDE SEQUENCE [LARGE SCALE GENOMIC DNA]</scope>
    <source>
        <strain evidence="2 3">CBS 146.42</strain>
    </source>
</reference>
<dbReference type="PANTHER" id="PTHR43735">
    <property type="entry name" value="APOPTOSIS-INDUCING FACTOR 1"/>
    <property type="match status" value="1"/>
</dbReference>
<dbReference type="InterPro" id="IPR023753">
    <property type="entry name" value="FAD/NAD-binding_dom"/>
</dbReference>
<dbReference type="Proteomes" id="UP000559027">
    <property type="component" value="Unassembled WGS sequence"/>
</dbReference>
<feature type="domain" description="FAD/NAD(P)-binding" evidence="1">
    <location>
        <begin position="31"/>
        <end position="394"/>
    </location>
</feature>
<dbReference type="InterPro" id="IPR036188">
    <property type="entry name" value="FAD/NAD-bd_sf"/>
</dbReference>
<sequence length="483" mass="52916">MGGILSRLSSLVFTPVSPKLSHNQDMQSTRTIVILGGAYGGARAAQVLAAGVPDGWRIILIDRNSHVNRWSNFRFHIFQSSQYATDVYVMPRFAVLSDHEYKAFIPFTHVFLKDPGSIPHLHLQAHIISLTKNTVTLNKAFPEHGIYSSTIDFDYAIYALGSHLPAPLDLWGTPADPENKDSARYYGEKSEGIEWLKAKQQRVEAASTVLVVGGGALGIQFATDIAAIYPHKKVTLLHSRDRLLPRFDEAMHYEVLRSLRDADIEVILGERLDLGSIENGQGTVNVTTGRKVVRTVKGREIEADLLLLCTGQKPNTQILSAFDPATVNPTDSLVHVLQTLQVGILPSTSTSSAEKITQEEDTAETTPYPNLFAIGDAADAFGAIAAGHNAYYQGEVAARNIIRLIKQSEPSPAQDKKLQYTHEPLELYTPRPPAIKVSLGLTKSVFQSAGVVDTRNDGVPDLQAASVWPFFGITPTKDEDMIP</sequence>
<dbReference type="Pfam" id="PF07992">
    <property type="entry name" value="Pyr_redox_2"/>
    <property type="match status" value="1"/>
</dbReference>
<dbReference type="GO" id="GO:0050660">
    <property type="term" value="F:flavin adenine dinucleotide binding"/>
    <property type="evidence" value="ECO:0007669"/>
    <property type="project" value="TreeGrafter"/>
</dbReference>
<evidence type="ECO:0000259" key="1">
    <source>
        <dbReference type="Pfam" id="PF07992"/>
    </source>
</evidence>